<dbReference type="InterPro" id="IPR036866">
    <property type="entry name" value="RibonucZ/Hydroxyglut_hydro"/>
</dbReference>
<dbReference type="InterPro" id="IPR050662">
    <property type="entry name" value="Sec-metab_biosynth-thioest"/>
</dbReference>
<organism evidence="2 3">
    <name type="scientific">Marinobacter iranensis</name>
    <dbReference type="NCBI Taxonomy" id="2962607"/>
    <lineage>
        <taxon>Bacteria</taxon>
        <taxon>Pseudomonadati</taxon>
        <taxon>Pseudomonadota</taxon>
        <taxon>Gammaproteobacteria</taxon>
        <taxon>Pseudomonadales</taxon>
        <taxon>Marinobacteraceae</taxon>
        <taxon>Marinobacter</taxon>
    </lineage>
</organism>
<dbReference type="SMART" id="SM00849">
    <property type="entry name" value="Lactamase_B"/>
    <property type="match status" value="1"/>
</dbReference>
<evidence type="ECO:0000259" key="1">
    <source>
        <dbReference type="SMART" id="SM00849"/>
    </source>
</evidence>
<name>A0ABT5Y7L0_9GAMM</name>
<dbReference type="Gene3D" id="3.60.15.10">
    <property type="entry name" value="Ribonuclease Z/Hydroxyacylglutathione hydrolase-like"/>
    <property type="match status" value="1"/>
</dbReference>
<keyword evidence="3" id="KW-1185">Reference proteome</keyword>
<dbReference type="InterPro" id="IPR001279">
    <property type="entry name" value="Metallo-B-lactamas"/>
</dbReference>
<comment type="caution">
    <text evidence="2">The sequence shown here is derived from an EMBL/GenBank/DDBJ whole genome shotgun (WGS) entry which is preliminary data.</text>
</comment>
<dbReference type="RefSeq" id="WP_275705149.1">
    <property type="nucleotide sequence ID" value="NZ_JANCMW010000002.1"/>
</dbReference>
<feature type="domain" description="Metallo-beta-lactamase" evidence="1">
    <location>
        <begin position="51"/>
        <end position="269"/>
    </location>
</feature>
<dbReference type="EMBL" id="JANCMW010000002">
    <property type="protein sequence ID" value="MDF0749661.1"/>
    <property type="molecule type" value="Genomic_DNA"/>
</dbReference>
<sequence length="360" mass="40531">MARLHEGEPVFVPGSGGITHPLERVPDYGELVEIAPNVFWSRIPMPGKLDHINIWLLRDDDGVSVIDTGMYTAEAESAWTSLIRQIPGHSVIDRVFVTHMHPDHVGMAGWLADLQPAQFWMTRMEYMTCRILEAQSHDDKVPEDFTSFHRSAGWPAAAIRSYSGHYGNFGKRVFPLPRAYHRLEHGQSHEIGGHNWRVVVGSGHSPEHACFYCEELKLLISGDQVLPRISSNVSVTPMEPLANPMADWLASLRWLKEEIPNDVLVLPAHQECFVGLHERIDALIAEQERSFAVLRKSLRESSKRVVDLFGLLFSRPIAEDDPLIFSLATGEAQACLNYLWETSEVTCSVDSQGVCWYRAA</sequence>
<evidence type="ECO:0000313" key="3">
    <source>
        <dbReference type="Proteomes" id="UP001143391"/>
    </source>
</evidence>
<dbReference type="Proteomes" id="UP001143391">
    <property type="component" value="Unassembled WGS sequence"/>
</dbReference>
<protein>
    <submittedName>
        <fullName evidence="2">MBL fold metallo-hydrolase</fullName>
    </submittedName>
</protein>
<accession>A0ABT5Y7L0</accession>
<gene>
    <name evidence="2" type="ORF">NLU14_05400</name>
</gene>
<proteinExistence type="predicted"/>
<dbReference type="SUPFAM" id="SSF56281">
    <property type="entry name" value="Metallo-hydrolase/oxidoreductase"/>
    <property type="match status" value="1"/>
</dbReference>
<evidence type="ECO:0000313" key="2">
    <source>
        <dbReference type="EMBL" id="MDF0749661.1"/>
    </source>
</evidence>
<dbReference type="PANTHER" id="PTHR23131">
    <property type="entry name" value="ENDORIBONUCLEASE LACTB2"/>
    <property type="match status" value="1"/>
</dbReference>
<dbReference type="Pfam" id="PF00753">
    <property type="entry name" value="Lactamase_B"/>
    <property type="match status" value="1"/>
</dbReference>
<reference evidence="2" key="1">
    <citation type="submission" date="2022-07" db="EMBL/GenBank/DDBJ databases">
        <title>Marinobacter iranensis a new bacterium isolate from a hipersaline lake in Iran.</title>
        <authorList>
            <person name="Mohammad A.M.A."/>
            <person name="Cristina S.-P."/>
            <person name="Antonio V."/>
        </authorList>
    </citation>
    <scope>NUCLEOTIDE SEQUENCE</scope>
    <source>
        <strain evidence="2">71-i</strain>
    </source>
</reference>
<dbReference type="PANTHER" id="PTHR23131:SF4">
    <property type="entry name" value="METALLO-BETA-LACTAMASE SUPERFAMILY POTEIN"/>
    <property type="match status" value="1"/>
</dbReference>